<protein>
    <submittedName>
        <fullName evidence="3">Uncharacterized protein</fullName>
    </submittedName>
</protein>
<feature type="region of interest" description="Disordered" evidence="2">
    <location>
        <begin position="1"/>
        <end position="29"/>
    </location>
</feature>
<dbReference type="EMBL" id="JXTB01000138">
    <property type="protein sequence ID" value="PON59601.1"/>
    <property type="molecule type" value="Genomic_DNA"/>
</dbReference>
<evidence type="ECO:0000313" key="4">
    <source>
        <dbReference type="Proteomes" id="UP000237105"/>
    </source>
</evidence>
<keyword evidence="1" id="KW-0175">Coiled coil</keyword>
<feature type="compositionally biased region" description="Low complexity" evidence="2">
    <location>
        <begin position="1"/>
        <end position="17"/>
    </location>
</feature>
<feature type="coiled-coil region" evidence="1">
    <location>
        <begin position="57"/>
        <end position="84"/>
    </location>
</feature>
<dbReference type="OrthoDB" id="678007at2759"/>
<evidence type="ECO:0000256" key="1">
    <source>
        <dbReference type="SAM" id="Coils"/>
    </source>
</evidence>
<accession>A0A2P5CEY3</accession>
<dbReference type="Proteomes" id="UP000237105">
    <property type="component" value="Unassembled WGS sequence"/>
</dbReference>
<dbReference type="AlphaFoldDB" id="A0A2P5CEY3"/>
<organism evidence="3 4">
    <name type="scientific">Parasponia andersonii</name>
    <name type="common">Sponia andersonii</name>
    <dbReference type="NCBI Taxonomy" id="3476"/>
    <lineage>
        <taxon>Eukaryota</taxon>
        <taxon>Viridiplantae</taxon>
        <taxon>Streptophyta</taxon>
        <taxon>Embryophyta</taxon>
        <taxon>Tracheophyta</taxon>
        <taxon>Spermatophyta</taxon>
        <taxon>Magnoliopsida</taxon>
        <taxon>eudicotyledons</taxon>
        <taxon>Gunneridae</taxon>
        <taxon>Pentapetalae</taxon>
        <taxon>rosids</taxon>
        <taxon>fabids</taxon>
        <taxon>Rosales</taxon>
        <taxon>Cannabaceae</taxon>
        <taxon>Parasponia</taxon>
    </lineage>
</organism>
<gene>
    <name evidence="3" type="ORF">PanWU01x14_158130</name>
</gene>
<evidence type="ECO:0000313" key="3">
    <source>
        <dbReference type="EMBL" id="PON59601.1"/>
    </source>
</evidence>
<proteinExistence type="predicted"/>
<name>A0A2P5CEY3_PARAD</name>
<evidence type="ECO:0000256" key="2">
    <source>
        <dbReference type="SAM" id="MobiDB-lite"/>
    </source>
</evidence>
<reference evidence="4" key="1">
    <citation type="submission" date="2016-06" db="EMBL/GenBank/DDBJ databases">
        <title>Parallel loss of symbiosis genes in relatives of nitrogen-fixing non-legume Parasponia.</title>
        <authorList>
            <person name="Van Velzen R."/>
            <person name="Holmer R."/>
            <person name="Bu F."/>
            <person name="Rutten L."/>
            <person name="Van Zeijl A."/>
            <person name="Liu W."/>
            <person name="Santuari L."/>
            <person name="Cao Q."/>
            <person name="Sharma T."/>
            <person name="Shen D."/>
            <person name="Roswanjaya Y."/>
            <person name="Wardhani T."/>
            <person name="Kalhor M.S."/>
            <person name="Jansen J."/>
            <person name="Van den Hoogen J."/>
            <person name="Gungor B."/>
            <person name="Hartog M."/>
            <person name="Hontelez J."/>
            <person name="Verver J."/>
            <person name="Yang W.-C."/>
            <person name="Schijlen E."/>
            <person name="Repin R."/>
            <person name="Schilthuizen M."/>
            <person name="Schranz E."/>
            <person name="Heidstra R."/>
            <person name="Miyata K."/>
            <person name="Fedorova E."/>
            <person name="Kohlen W."/>
            <person name="Bisseling T."/>
            <person name="Smit S."/>
            <person name="Geurts R."/>
        </authorList>
    </citation>
    <scope>NUCLEOTIDE SEQUENCE [LARGE SCALE GENOMIC DNA]</scope>
    <source>
        <strain evidence="4">cv. WU1-14</strain>
    </source>
</reference>
<sequence>MEETRSSASPTTTTAVGTRRRHETMSSRAKKDCLSFLVSLKEGFQYVKASIVGQAKKLTARNEREATEADLKAAKMQVEAADAAEDAKSRLQKSA</sequence>
<comment type="caution">
    <text evidence="3">The sequence shown here is derived from an EMBL/GenBank/DDBJ whole genome shotgun (WGS) entry which is preliminary data.</text>
</comment>
<keyword evidence="4" id="KW-1185">Reference proteome</keyword>